<keyword evidence="1" id="KW-0472">Membrane</keyword>
<gene>
    <name evidence="3" type="ORF">SAMN05661091_4587</name>
</gene>
<dbReference type="GO" id="GO:0005886">
    <property type="term" value="C:plasma membrane"/>
    <property type="evidence" value="ECO:0007669"/>
    <property type="project" value="TreeGrafter"/>
</dbReference>
<evidence type="ECO:0000259" key="2">
    <source>
        <dbReference type="Pfam" id="PF01578"/>
    </source>
</evidence>
<sequence>MLLNLIYDAGICIYALSLLFYISDCVKRNRAAKRIGTGLLVVAALFQCGAIGIRVGETGTFPVFTSFDFLLLSSFSVTVTSIVIIFTRRAEFAALLMNIIGFCVMLLNGLLLTAGYNPLESWQTVHGLLMLHIALASVSFTALTVGAVFAGMYMFLHRKLKHKKWNDIIRRLPSLEILDKYSYFALLTGTPVLILSLVIAVLSIATEGRWTLLADLKVLSTAVALGIYIYYFVRRHLHRRSGLETAVWALIGFGFIVLNFFLNAWSEFHRWSGV</sequence>
<feature type="transmembrane region" description="Helical" evidence="1">
    <location>
        <begin position="128"/>
        <end position="156"/>
    </location>
</feature>
<dbReference type="AlphaFoldDB" id="A0A1X7HP43"/>
<dbReference type="GO" id="GO:0020037">
    <property type="term" value="F:heme binding"/>
    <property type="evidence" value="ECO:0007669"/>
    <property type="project" value="InterPro"/>
</dbReference>
<evidence type="ECO:0000256" key="1">
    <source>
        <dbReference type="SAM" id="Phobius"/>
    </source>
</evidence>
<dbReference type="InterPro" id="IPR002541">
    <property type="entry name" value="Cyt_c_assembly"/>
</dbReference>
<feature type="transmembrane region" description="Helical" evidence="1">
    <location>
        <begin position="35"/>
        <end position="55"/>
    </location>
</feature>
<feature type="transmembrane region" description="Helical" evidence="1">
    <location>
        <begin position="210"/>
        <end position="233"/>
    </location>
</feature>
<feature type="transmembrane region" description="Helical" evidence="1">
    <location>
        <begin position="6"/>
        <end position="23"/>
    </location>
</feature>
<dbReference type="Proteomes" id="UP000192940">
    <property type="component" value="Chromosome I"/>
</dbReference>
<keyword evidence="1" id="KW-0812">Transmembrane</keyword>
<feature type="transmembrane region" description="Helical" evidence="1">
    <location>
        <begin position="93"/>
        <end position="116"/>
    </location>
</feature>
<dbReference type="PANTHER" id="PTHR38034">
    <property type="entry name" value="INNER MEMBRANE PROTEIN YPJD"/>
    <property type="match status" value="1"/>
</dbReference>
<dbReference type="InterPro" id="IPR052372">
    <property type="entry name" value="YpjD/HemX"/>
</dbReference>
<keyword evidence="1" id="KW-1133">Transmembrane helix</keyword>
<dbReference type="PANTHER" id="PTHR38034:SF1">
    <property type="entry name" value="INNER MEMBRANE PROTEIN YPJD"/>
    <property type="match status" value="1"/>
</dbReference>
<feature type="domain" description="Cytochrome c assembly protein" evidence="2">
    <location>
        <begin position="69"/>
        <end position="266"/>
    </location>
</feature>
<dbReference type="RefSeq" id="WP_208915319.1">
    <property type="nucleotide sequence ID" value="NZ_LT840184.1"/>
</dbReference>
<reference evidence="3 4" key="1">
    <citation type="submission" date="2017-04" db="EMBL/GenBank/DDBJ databases">
        <authorList>
            <person name="Afonso C.L."/>
            <person name="Miller P.J."/>
            <person name="Scott M.A."/>
            <person name="Spackman E."/>
            <person name="Goraichik I."/>
            <person name="Dimitrov K.M."/>
            <person name="Suarez D.L."/>
            <person name="Swayne D.E."/>
        </authorList>
    </citation>
    <scope>NUCLEOTIDE SEQUENCE [LARGE SCALE GENOMIC DNA]</scope>
    <source>
        <strain evidence="3 4">N3/975</strain>
    </source>
</reference>
<dbReference type="EMBL" id="LT840184">
    <property type="protein sequence ID" value="SMF89269.1"/>
    <property type="molecule type" value="Genomic_DNA"/>
</dbReference>
<dbReference type="GO" id="GO:0017004">
    <property type="term" value="P:cytochrome complex assembly"/>
    <property type="evidence" value="ECO:0007669"/>
    <property type="project" value="InterPro"/>
</dbReference>
<feature type="transmembrane region" description="Helical" evidence="1">
    <location>
        <begin position="67"/>
        <end position="86"/>
    </location>
</feature>
<name>A0A1X7HP43_9BACL</name>
<evidence type="ECO:0000313" key="3">
    <source>
        <dbReference type="EMBL" id="SMF89269.1"/>
    </source>
</evidence>
<organism evidence="3 4">
    <name type="scientific">Paenibacillus uliginis N3/975</name>
    <dbReference type="NCBI Taxonomy" id="1313296"/>
    <lineage>
        <taxon>Bacteria</taxon>
        <taxon>Bacillati</taxon>
        <taxon>Bacillota</taxon>
        <taxon>Bacilli</taxon>
        <taxon>Bacillales</taxon>
        <taxon>Paenibacillaceae</taxon>
        <taxon>Paenibacillus</taxon>
    </lineage>
</organism>
<keyword evidence="4" id="KW-1185">Reference proteome</keyword>
<accession>A0A1X7HP43</accession>
<feature type="transmembrane region" description="Helical" evidence="1">
    <location>
        <begin position="245"/>
        <end position="265"/>
    </location>
</feature>
<protein>
    <submittedName>
        <fullName evidence="3">HemX protein</fullName>
    </submittedName>
</protein>
<dbReference type="Pfam" id="PF01578">
    <property type="entry name" value="Cytochrom_C_asm"/>
    <property type="match status" value="1"/>
</dbReference>
<evidence type="ECO:0000313" key="4">
    <source>
        <dbReference type="Proteomes" id="UP000192940"/>
    </source>
</evidence>
<feature type="transmembrane region" description="Helical" evidence="1">
    <location>
        <begin position="181"/>
        <end position="204"/>
    </location>
</feature>
<dbReference type="STRING" id="1313296.SAMN05661091_4587"/>
<proteinExistence type="predicted"/>